<protein>
    <submittedName>
        <fullName evidence="2">YwmB family TATA-box binding protein</fullName>
    </submittedName>
</protein>
<organism evidence="2 3">
    <name type="scientific">Lentibacillus salinarum</name>
    <dbReference type="NCBI Taxonomy" id="446820"/>
    <lineage>
        <taxon>Bacteria</taxon>
        <taxon>Bacillati</taxon>
        <taxon>Bacillota</taxon>
        <taxon>Bacilli</taxon>
        <taxon>Bacillales</taxon>
        <taxon>Bacillaceae</taxon>
        <taxon>Lentibacillus</taxon>
    </lineage>
</organism>
<reference evidence="3" key="1">
    <citation type="journal article" date="2019" name="Int. J. Syst. Evol. Microbiol.">
        <title>The Global Catalogue of Microorganisms (GCM) 10K type strain sequencing project: providing services to taxonomists for standard genome sequencing and annotation.</title>
        <authorList>
            <consortium name="The Broad Institute Genomics Platform"/>
            <consortium name="The Broad Institute Genome Sequencing Center for Infectious Disease"/>
            <person name="Wu L."/>
            <person name="Ma J."/>
        </authorList>
    </citation>
    <scope>NUCLEOTIDE SEQUENCE [LARGE SCALE GENOMIC DNA]</scope>
    <source>
        <strain evidence="3">CCUG 54822</strain>
    </source>
</reference>
<proteinExistence type="predicted"/>
<dbReference type="Gene3D" id="3.30.360.40">
    <property type="entry name" value="YwmB-like"/>
    <property type="match status" value="1"/>
</dbReference>
<sequence length="238" mass="26961">MRKSALILTICFIMVINSGVAAEQADELTDLAAVVMDNDLSVDSWQVTIKEEMDADTISRMLDKIQAETGYKVTGTEDENAVKYFIEDTQKKSGITETYNVVIPKNPLQDAQLIAVLEGEDWDSAIADVYFTRLETIQSTYFTNKSTKFACLTTNVDDKIDNAYFFSQLKESLHLKHIDMQTDNVKNSTVKKIVYGYTPLWEQEITMKKPMNLQMVVQNSTHDGKRITIGTPILITEY</sequence>
<evidence type="ECO:0000313" key="2">
    <source>
        <dbReference type="EMBL" id="MFD1362038.1"/>
    </source>
</evidence>
<accession>A0ABW3ZW32</accession>
<dbReference type="EMBL" id="JBHTNH010000022">
    <property type="protein sequence ID" value="MFD1362038.1"/>
    <property type="molecule type" value="Genomic_DNA"/>
</dbReference>
<evidence type="ECO:0000313" key="3">
    <source>
        <dbReference type="Proteomes" id="UP001597178"/>
    </source>
</evidence>
<dbReference type="Pfam" id="PF08680">
    <property type="entry name" value="DUF1779"/>
    <property type="match status" value="1"/>
</dbReference>
<dbReference type="SUPFAM" id="SSF143842">
    <property type="entry name" value="YwmB-like"/>
    <property type="match status" value="1"/>
</dbReference>
<dbReference type="Gene3D" id="3.30.2030.10">
    <property type="entry name" value="YwmB-like"/>
    <property type="match status" value="1"/>
</dbReference>
<feature type="signal peptide" evidence="1">
    <location>
        <begin position="1"/>
        <end position="21"/>
    </location>
</feature>
<dbReference type="Proteomes" id="UP001597178">
    <property type="component" value="Unassembled WGS sequence"/>
</dbReference>
<keyword evidence="1" id="KW-0732">Signal</keyword>
<dbReference type="RefSeq" id="WP_382400187.1">
    <property type="nucleotide sequence ID" value="NZ_JBHTNH010000022.1"/>
</dbReference>
<comment type="caution">
    <text evidence="2">The sequence shown here is derived from an EMBL/GenBank/DDBJ whole genome shotgun (WGS) entry which is preliminary data.</text>
</comment>
<gene>
    <name evidence="2" type="ORF">ACFQ4A_10260</name>
</gene>
<name>A0ABW3ZW32_9BACI</name>
<dbReference type="InterPro" id="IPR014794">
    <property type="entry name" value="DUF1779"/>
</dbReference>
<feature type="chain" id="PRO_5046833305" evidence="1">
    <location>
        <begin position="22"/>
        <end position="238"/>
    </location>
</feature>
<dbReference type="InterPro" id="IPR036209">
    <property type="entry name" value="YwmB-like_sf"/>
</dbReference>
<evidence type="ECO:0000256" key="1">
    <source>
        <dbReference type="SAM" id="SignalP"/>
    </source>
</evidence>
<keyword evidence="3" id="KW-1185">Reference proteome</keyword>